<reference evidence="6 7" key="1">
    <citation type="submission" date="2013-08" db="EMBL/GenBank/DDBJ databases">
        <authorList>
            <person name="Durkin A.S."/>
            <person name="Haft D.R."/>
            <person name="McCorrison J."/>
            <person name="Torralba M."/>
            <person name="Gillis M."/>
            <person name="Haft D.H."/>
            <person name="Methe B."/>
            <person name="Sutton G."/>
            <person name="Nelson K.E."/>
        </authorList>
    </citation>
    <scope>NUCLEOTIDE SEQUENCE [LARGE SCALE GENOMIC DNA]</scope>
    <source>
        <strain evidence="6 7">VPI DR56BR1116</strain>
    </source>
</reference>
<dbReference type="PIRSF" id="PIRSF002741">
    <property type="entry name" value="MppA"/>
    <property type="match status" value="1"/>
</dbReference>
<name>U1FPA7_TRESO</name>
<dbReference type="AlphaFoldDB" id="U1FPA7"/>
<dbReference type="GO" id="GO:0015833">
    <property type="term" value="P:peptide transport"/>
    <property type="evidence" value="ECO:0007669"/>
    <property type="project" value="TreeGrafter"/>
</dbReference>
<dbReference type="STRING" id="1125725.HMPREF1325_2149"/>
<dbReference type="FunFam" id="3.90.76.10:FF:000001">
    <property type="entry name" value="Oligopeptide ABC transporter substrate-binding protein"/>
    <property type="match status" value="1"/>
</dbReference>
<proteinExistence type="inferred from homology"/>
<evidence type="ECO:0000256" key="1">
    <source>
        <dbReference type="ARBA" id="ARBA00004196"/>
    </source>
</evidence>
<dbReference type="Gene3D" id="3.10.105.10">
    <property type="entry name" value="Dipeptide-binding Protein, Domain 3"/>
    <property type="match status" value="1"/>
</dbReference>
<comment type="caution">
    <text evidence="6">The sequence shown here is derived from an EMBL/GenBank/DDBJ whole genome shotgun (WGS) entry which is preliminary data.</text>
</comment>
<dbReference type="InterPro" id="IPR030678">
    <property type="entry name" value="Peptide/Ni-bd"/>
</dbReference>
<gene>
    <name evidence="6" type="ORF">HMPREF1325_2149</name>
</gene>
<organism evidence="6 7">
    <name type="scientific">Treponema socranskii subsp. socranskii VPI DR56BR1116 = ATCC 35536</name>
    <dbReference type="NCBI Taxonomy" id="1125725"/>
    <lineage>
        <taxon>Bacteria</taxon>
        <taxon>Pseudomonadati</taxon>
        <taxon>Spirochaetota</taxon>
        <taxon>Spirochaetia</taxon>
        <taxon>Spirochaetales</taxon>
        <taxon>Treponemataceae</taxon>
        <taxon>Treponema</taxon>
    </lineage>
</organism>
<dbReference type="InterPro" id="IPR039424">
    <property type="entry name" value="SBP_5"/>
</dbReference>
<dbReference type="PANTHER" id="PTHR30290">
    <property type="entry name" value="PERIPLASMIC BINDING COMPONENT OF ABC TRANSPORTER"/>
    <property type="match status" value="1"/>
</dbReference>
<dbReference type="GO" id="GO:0043190">
    <property type="term" value="C:ATP-binding cassette (ABC) transporter complex"/>
    <property type="evidence" value="ECO:0007669"/>
    <property type="project" value="InterPro"/>
</dbReference>
<evidence type="ECO:0000256" key="3">
    <source>
        <dbReference type="ARBA" id="ARBA00022448"/>
    </source>
</evidence>
<evidence type="ECO:0000259" key="5">
    <source>
        <dbReference type="Pfam" id="PF00496"/>
    </source>
</evidence>
<keyword evidence="4" id="KW-0732">Signal</keyword>
<comment type="subcellular location">
    <subcellularLocation>
        <location evidence="1">Cell envelope</location>
    </subcellularLocation>
</comment>
<dbReference type="Proteomes" id="UP000016412">
    <property type="component" value="Unassembled WGS sequence"/>
</dbReference>
<dbReference type="CDD" id="cd08504">
    <property type="entry name" value="PBP2_OppA"/>
    <property type="match status" value="1"/>
</dbReference>
<sequence length="551" mass="61641">MRSRARLKTFSDVETSCKSFYGGYMKKLSVWVLALCAAVLCFSACGKKSASGAEFTVSNGAEPQSIDPTQIEGVPEHRIYLALFEGLVGYDVKTCEAVPGVAESWERSADNTVVTFHLRKTTWSDGTPITAKTFVDSWLYYMSPKTAAVYAYMPALVIKGAKEYNEGKAPETSVGIRAVDDYTFEVTLVGPVPYAIDMMAHYAFAPLPMHAIEKYGSEWIKKENFVGNGPFVLESWVPQDKLTVVPNDKYWNKENVFLSRITFLPIEDSVTSYNKYKNGEIDWNSSSAHIPPDLIDEVALRDDYQCAPYLGSYYAFFNVNNKTLKDVRVRKALILALDTKELVEKVTKGGEMATGTFVPEMAGYTPPKGFSFEAVGAKKLLAEAGYPDGKGFPVLTYIFNTNEKHKKTAEWVQQQWKKNLGIDVELQNMEWNSFLTKRQANDFEIARAGWIGDYKDPSNFLELLTTGSGNNDGRYNVPEFDKLVSDAARMPAGAARMKVLEKAESIAIARDAAVIPMYIYVSQCLIDLNKWEGWYSNVLDIHSYVGIKPKK</sequence>
<dbReference type="FunFam" id="3.10.105.10:FF:000001">
    <property type="entry name" value="Oligopeptide ABC transporter, oligopeptide-binding protein"/>
    <property type="match status" value="1"/>
</dbReference>
<evidence type="ECO:0000256" key="2">
    <source>
        <dbReference type="ARBA" id="ARBA00005695"/>
    </source>
</evidence>
<dbReference type="GO" id="GO:0030288">
    <property type="term" value="C:outer membrane-bounded periplasmic space"/>
    <property type="evidence" value="ECO:0007669"/>
    <property type="project" value="TreeGrafter"/>
</dbReference>
<dbReference type="GO" id="GO:1904680">
    <property type="term" value="F:peptide transmembrane transporter activity"/>
    <property type="evidence" value="ECO:0007669"/>
    <property type="project" value="TreeGrafter"/>
</dbReference>
<feature type="domain" description="Solute-binding protein family 5" evidence="5">
    <location>
        <begin position="97"/>
        <end position="471"/>
    </location>
</feature>
<dbReference type="InterPro" id="IPR000914">
    <property type="entry name" value="SBP_5_dom"/>
</dbReference>
<dbReference type="Pfam" id="PF00496">
    <property type="entry name" value="SBP_bac_5"/>
    <property type="match status" value="1"/>
</dbReference>
<comment type="similarity">
    <text evidence="2">Belongs to the bacterial solute-binding protein 5 family.</text>
</comment>
<evidence type="ECO:0000313" key="6">
    <source>
        <dbReference type="EMBL" id="ERF61326.1"/>
    </source>
</evidence>
<dbReference type="PANTHER" id="PTHR30290:SF10">
    <property type="entry name" value="PERIPLASMIC OLIGOPEPTIDE-BINDING PROTEIN-RELATED"/>
    <property type="match status" value="1"/>
</dbReference>
<dbReference type="Gene3D" id="3.90.76.10">
    <property type="entry name" value="Dipeptide-binding Protein, Domain 1"/>
    <property type="match status" value="1"/>
</dbReference>
<dbReference type="EMBL" id="AUZJ01000013">
    <property type="protein sequence ID" value="ERF61326.1"/>
    <property type="molecule type" value="Genomic_DNA"/>
</dbReference>
<protein>
    <submittedName>
        <fullName evidence="6">Putative periplasmic oligopeptide-binding protein</fullName>
    </submittedName>
</protein>
<keyword evidence="3" id="KW-0813">Transport</keyword>
<dbReference type="SUPFAM" id="SSF53850">
    <property type="entry name" value="Periplasmic binding protein-like II"/>
    <property type="match status" value="1"/>
</dbReference>
<dbReference type="eggNOG" id="COG4166">
    <property type="taxonomic scope" value="Bacteria"/>
</dbReference>
<dbReference type="PATRIC" id="fig|1125725.3.peg.591"/>
<evidence type="ECO:0000313" key="7">
    <source>
        <dbReference type="Proteomes" id="UP000016412"/>
    </source>
</evidence>
<evidence type="ECO:0000256" key="4">
    <source>
        <dbReference type="ARBA" id="ARBA00022729"/>
    </source>
</evidence>
<dbReference type="Gene3D" id="3.40.190.10">
    <property type="entry name" value="Periplasmic binding protein-like II"/>
    <property type="match status" value="1"/>
</dbReference>
<accession>U1FPA7</accession>